<dbReference type="InterPro" id="IPR000073">
    <property type="entry name" value="AB_hydrolase_1"/>
</dbReference>
<proteinExistence type="predicted"/>
<evidence type="ECO:0000259" key="1">
    <source>
        <dbReference type="Pfam" id="PF12697"/>
    </source>
</evidence>
<accession>A0A516Q6Y8</accession>
<reference evidence="2 3" key="1">
    <citation type="submission" date="2019-07" db="EMBL/GenBank/DDBJ databases">
        <title>Microlunatus dokdonensis sp. nov. isolated from the rhizospheric soil of the wild plant Elymus tsukushiensis.</title>
        <authorList>
            <person name="Ghim S.-Y."/>
            <person name="Hwang Y.-J."/>
            <person name="Son J.-S."/>
            <person name="Shin J.-H."/>
        </authorList>
    </citation>
    <scope>NUCLEOTIDE SEQUENCE [LARGE SCALE GENOMIC DNA]</scope>
    <source>
        <strain evidence="2 3">KUDC0627</strain>
    </source>
</reference>
<dbReference type="InterPro" id="IPR029058">
    <property type="entry name" value="AB_hydrolase_fold"/>
</dbReference>
<dbReference type="GO" id="GO:0016787">
    <property type="term" value="F:hydrolase activity"/>
    <property type="evidence" value="ECO:0007669"/>
    <property type="project" value="UniProtKB-KW"/>
</dbReference>
<dbReference type="PANTHER" id="PTHR43798:SF33">
    <property type="entry name" value="HYDROLASE, PUTATIVE (AFU_ORTHOLOGUE AFUA_2G14860)-RELATED"/>
    <property type="match status" value="1"/>
</dbReference>
<dbReference type="GO" id="GO:0016020">
    <property type="term" value="C:membrane"/>
    <property type="evidence" value="ECO:0007669"/>
    <property type="project" value="TreeGrafter"/>
</dbReference>
<sequence>MMHQVTVPGGQLAVEVHAGDTAPVLAIHGVSSNARLWNWLRAEDPGIAVVAPDLRGRAGSVSVGMPSSLARHASDLVAVLDHLELDRATVCGMSMGGFVAVELANSYPDRVAGLVLIDGGFPMPNPGLSPEMIRAAFAAQASRADQYFADGAAYRDYFLSGPTLLDGDDPLLLDYLEHDLADHRVRLDAEVMLADASETLLTPPDWTKIIQPTRLVYAEWSVGADSAPAYTPEKIAEYAKQLSWLQHSELIPGADHAATIMTRRGAAVVADNLRAIL</sequence>
<feature type="domain" description="AB hydrolase-1" evidence="1">
    <location>
        <begin position="24"/>
        <end position="269"/>
    </location>
</feature>
<dbReference type="Proteomes" id="UP000319263">
    <property type="component" value="Chromosome"/>
</dbReference>
<dbReference type="EMBL" id="CP041692">
    <property type="protein sequence ID" value="QDP98941.1"/>
    <property type="molecule type" value="Genomic_DNA"/>
</dbReference>
<dbReference type="PRINTS" id="PR00111">
    <property type="entry name" value="ABHYDROLASE"/>
</dbReference>
<dbReference type="OrthoDB" id="63962at2"/>
<evidence type="ECO:0000313" key="3">
    <source>
        <dbReference type="Proteomes" id="UP000319263"/>
    </source>
</evidence>
<keyword evidence="2" id="KW-0378">Hydrolase</keyword>
<protein>
    <submittedName>
        <fullName evidence="2">Alpha/beta hydrolase</fullName>
    </submittedName>
</protein>
<keyword evidence="3" id="KW-1185">Reference proteome</keyword>
<dbReference type="InterPro" id="IPR050266">
    <property type="entry name" value="AB_hydrolase_sf"/>
</dbReference>
<name>A0A516Q6Y8_9ACTN</name>
<dbReference type="Pfam" id="PF12697">
    <property type="entry name" value="Abhydrolase_6"/>
    <property type="match status" value="1"/>
</dbReference>
<dbReference type="PANTHER" id="PTHR43798">
    <property type="entry name" value="MONOACYLGLYCEROL LIPASE"/>
    <property type="match status" value="1"/>
</dbReference>
<dbReference type="KEGG" id="mik:FOE78_19165"/>
<organism evidence="2 3">
    <name type="scientific">Microlunatus elymi</name>
    <dbReference type="NCBI Taxonomy" id="2596828"/>
    <lineage>
        <taxon>Bacteria</taxon>
        <taxon>Bacillati</taxon>
        <taxon>Actinomycetota</taxon>
        <taxon>Actinomycetes</taxon>
        <taxon>Propionibacteriales</taxon>
        <taxon>Propionibacteriaceae</taxon>
        <taxon>Microlunatus</taxon>
    </lineage>
</organism>
<gene>
    <name evidence="2" type="ORF">FOE78_19165</name>
</gene>
<dbReference type="AlphaFoldDB" id="A0A516Q6Y8"/>
<dbReference type="Gene3D" id="3.40.50.1820">
    <property type="entry name" value="alpha/beta hydrolase"/>
    <property type="match status" value="1"/>
</dbReference>
<dbReference type="SUPFAM" id="SSF53474">
    <property type="entry name" value="alpha/beta-Hydrolases"/>
    <property type="match status" value="1"/>
</dbReference>
<evidence type="ECO:0000313" key="2">
    <source>
        <dbReference type="EMBL" id="QDP98941.1"/>
    </source>
</evidence>